<evidence type="ECO:0000259" key="3">
    <source>
        <dbReference type="PROSITE" id="PS51272"/>
    </source>
</evidence>
<keyword evidence="1" id="KW-0677">Repeat</keyword>
<evidence type="ECO:0000313" key="5">
    <source>
        <dbReference type="Proteomes" id="UP000199287"/>
    </source>
</evidence>
<dbReference type="Proteomes" id="UP000199287">
    <property type="component" value="Unassembled WGS sequence"/>
</dbReference>
<proteinExistence type="predicted"/>
<dbReference type="AlphaFoldDB" id="A0A1I3D128"/>
<dbReference type="STRING" id="69895.SAMN05192551_10396"/>
<name>A0A1I3D128_9FIRM</name>
<evidence type="ECO:0000313" key="4">
    <source>
        <dbReference type="EMBL" id="SFH80171.1"/>
    </source>
</evidence>
<keyword evidence="2" id="KW-0175">Coiled coil</keyword>
<evidence type="ECO:0000256" key="2">
    <source>
        <dbReference type="SAM" id="Coils"/>
    </source>
</evidence>
<sequence>MGTQNKRMRKSQIDQKKYDPLHTKKQAVAMVLMVLIMATSLFPVTAATPFTSVDSYRGLPGAVQKVRDMNYTDIGDHWAAESILDITGLGVMSGTGNRQFAPNRSITAGEALMVLLKARGMEEELQEAVAEQDAVEVAGVPVGTEADRQLVAAVELAQQENILTEEEAADLLELSDEETDRLDEEVNKAVDEYLYSELTSPELTELENALRNQMETRKAWNRPAQRQQVAAWFARTLNLEPAEPSQTPQLARFNDRRQIDEEKRPLIEAALQANYISGTSENTFSPAESMSRAQMAALMMKSSADWLPQRGITPRQGKVSDLRMIETPDNPQTRTRQITVKHPDNTSALLELTQREDLPVRRRNQIYLSDQIFDGDPVTYYSTDENHVKYMTVTTSLDGEASPVLTGFIESIDPNTRTLKVRDFNDREHHLKVPPGTGVTINGRLAIFEDLPHGLEVTISRLGNTVNTLQGTLEEDPDRHGYIPPESRFKVGDVLFFDENSIEIQNRGTRETFQITNNTQILRDGSRAPVHQIKTGDRVLLLFDDIYSPEIATIRVEDDERHITDMIRATIDSVDNRAGEVLLRDIQRFDENRWVPHSDSMVQYRANNGQLFEGASEITLAQLDRMKGQQIYAAVEESYGRPRIAKLQTQNGSTQTYDSRIQRLEFATEELEVDYNRFNFHPGTIVIQNNRLVDRLNLDKDQNIYMLADMSPTGRNAAMISITDQGMLDPRPGGTRLVIYQARLQDLFDYQVELGRIGYQLDYLRLEENRWESLRSARRAIFSEDTLIYDSELEEAINPGVFLDTRFIDPQDIENRQLRERIEDRFYYDKTAYFLIRETDTGNSTHREALAINLAPRAQEYEGGTMATEHSAMGVVDTVDLDNNSLTLNNVRNWNGLSRRWEPVRSRQEFDTHTAVILLNDDPITAEEMYRIRSGAQAYVIQNRTASDDHSAYVIVIEQ</sequence>
<feature type="domain" description="SLH" evidence="3">
    <location>
        <begin position="250"/>
        <end position="313"/>
    </location>
</feature>
<organism evidence="4 5">
    <name type="scientific">Tindallia magadiensis</name>
    <dbReference type="NCBI Taxonomy" id="69895"/>
    <lineage>
        <taxon>Bacteria</taxon>
        <taxon>Bacillati</taxon>
        <taxon>Bacillota</taxon>
        <taxon>Clostridia</taxon>
        <taxon>Peptostreptococcales</taxon>
        <taxon>Tindalliaceae</taxon>
        <taxon>Tindallia</taxon>
    </lineage>
</organism>
<dbReference type="PROSITE" id="PS51272">
    <property type="entry name" value="SLH"/>
    <property type="match status" value="2"/>
</dbReference>
<dbReference type="Pfam" id="PF00395">
    <property type="entry name" value="SLH"/>
    <property type="match status" value="2"/>
</dbReference>
<protein>
    <submittedName>
        <fullName evidence="4">S-layer homology domain-containing protein</fullName>
    </submittedName>
</protein>
<dbReference type="RefSeq" id="WP_093371041.1">
    <property type="nucleotide sequence ID" value="NZ_FOQA01000003.1"/>
</dbReference>
<gene>
    <name evidence="4" type="ORF">SAMN05192551_10396</name>
</gene>
<dbReference type="OrthoDB" id="1703838at2"/>
<keyword evidence="5" id="KW-1185">Reference proteome</keyword>
<feature type="domain" description="SLH" evidence="3">
    <location>
        <begin position="66"/>
        <end position="129"/>
    </location>
</feature>
<reference evidence="5" key="1">
    <citation type="submission" date="2016-10" db="EMBL/GenBank/DDBJ databases">
        <authorList>
            <person name="Varghese N."/>
            <person name="Submissions S."/>
        </authorList>
    </citation>
    <scope>NUCLEOTIDE SEQUENCE [LARGE SCALE GENOMIC DNA]</scope>
    <source>
        <strain evidence="5">Z-7934</strain>
    </source>
</reference>
<dbReference type="EMBL" id="FOQA01000003">
    <property type="protein sequence ID" value="SFH80171.1"/>
    <property type="molecule type" value="Genomic_DNA"/>
</dbReference>
<evidence type="ECO:0000256" key="1">
    <source>
        <dbReference type="ARBA" id="ARBA00022737"/>
    </source>
</evidence>
<accession>A0A1I3D128</accession>
<feature type="coiled-coil region" evidence="2">
    <location>
        <begin position="118"/>
        <end position="192"/>
    </location>
</feature>
<dbReference type="InterPro" id="IPR001119">
    <property type="entry name" value="SLH_dom"/>
</dbReference>